<dbReference type="SMART" id="SM00028">
    <property type="entry name" value="TPR"/>
    <property type="match status" value="5"/>
</dbReference>
<protein>
    <submittedName>
        <fullName evidence="4">DUF5107 domain-containing protein</fullName>
    </submittedName>
</protein>
<evidence type="ECO:0000256" key="2">
    <source>
        <dbReference type="SAM" id="SignalP"/>
    </source>
</evidence>
<dbReference type="InterPro" id="IPR011990">
    <property type="entry name" value="TPR-like_helical_dom_sf"/>
</dbReference>
<dbReference type="InterPro" id="IPR019734">
    <property type="entry name" value="TPR_rpt"/>
</dbReference>
<feature type="chain" id="PRO_5037657983" evidence="2">
    <location>
        <begin position="20"/>
        <end position="1033"/>
    </location>
</feature>
<keyword evidence="1" id="KW-0802">TPR repeat</keyword>
<gene>
    <name evidence="4" type="ORF">I5907_21045</name>
</gene>
<feature type="domain" description="DUF5107" evidence="3">
    <location>
        <begin position="47"/>
        <end position="353"/>
    </location>
</feature>
<keyword evidence="2" id="KW-0732">Signal</keyword>
<dbReference type="RefSeq" id="WP_196992824.1">
    <property type="nucleotide sequence ID" value="NZ_JADWYR010000003.1"/>
</dbReference>
<sequence length="1033" mass="118358">MKRCLLFCLLASMTHITVAQQPSVIREYNKPFITYPFSDPNPIPLLSPVYPYFRFDGFTDTPVQKQWKVIELENDYIKLMILPEIGGKIWSATEKKTGKEFLYNNHVIKFRDVAMRGPWTSGGLEANFGIIGHTPNCATPVDYITKTNSDGSVSCIIGVLDLLTRSNWRMEVNLPKDKAYFTTNVNWYNSTPTEQPYYHWMNAGLKAAGNLEFVYPGTKYIGHEGEYANWPINKTNGKKISWYEENNFGGYKSYHVFGKYTNFFGAYWHNDDYGMARVGNHDDKAGKKIWIWGLSRQGMIWDKLLTDTDGQYVEVQSGRLFNQNSAGSTFTPFKHLSFAPYATDTWTEYWYPVMKINGFVEANEYGALNVTYEDGWLKVYFSPVAMIDDVINIKQAGNVIYSKQIKLQPLQVFADSIKLTADADKLIATLGKTKMVHESDPVANNLSRPVETPKDFDWNSTYGLCLQGKEYIDQKYYADAEEKLLASLEKDHNYFPSLVNMTALMYRSMRYKEALEYARKALSIDTHAGDANYYYGLANAALGHTADAKDGFDIATLSSEYRSAAYTALSRLHLKEQNVEKSLWYATRAIDYNRYNMDALQLQALAYRKEGNREKAMQQLNTILILDPLNHFAGFEKYLWFGNENDRQQFLQSVKNELPHETYAELGIWYYNAGFTEDAGKVFSLSTANAESSYWLAFLSNSKVDCSTINANLAFPFRSETGAVLEQLLKQQQDWILKYHLALIYKDRNRVAECKKLLQECGNESTFAPLYATRAAIFKDDTVQSLQDLQKALSLDKHWRYYKLVGEYYITHNKPAEALSLVEPYYKSHPGNYIIGMLYAKTLLLNKKYKEVDVLLSKLNIIPFEGATDGRELYREAKLMQAIAAMNQHAYTKALTFINDARKWPENLGVGKPYDDDIDTRLEDWMQYICYTKNHAKDTAALLQKIIAFMPLVDNTVRNFLPANALVTAWAYEKKGDHTKAVQWLNEQVKKYPGNKSLAWAAQTFEGQTTNDADLPAKDANIRILQQLMLPKD</sequence>
<proteinExistence type="predicted"/>
<name>A0A931H0J1_9BACT</name>
<dbReference type="InterPro" id="IPR033396">
    <property type="entry name" value="DUF5107"/>
</dbReference>
<dbReference type="EMBL" id="JADWYR010000003">
    <property type="protein sequence ID" value="MBG9378732.1"/>
    <property type="molecule type" value="Genomic_DNA"/>
</dbReference>
<comment type="caution">
    <text evidence="4">The sequence shown here is derived from an EMBL/GenBank/DDBJ whole genome shotgun (WGS) entry which is preliminary data.</text>
</comment>
<keyword evidence="5" id="KW-1185">Reference proteome</keyword>
<evidence type="ECO:0000259" key="3">
    <source>
        <dbReference type="Pfam" id="PF17128"/>
    </source>
</evidence>
<accession>A0A931H0J1</accession>
<dbReference type="Proteomes" id="UP000628448">
    <property type="component" value="Unassembled WGS sequence"/>
</dbReference>
<organism evidence="4 5">
    <name type="scientific">Panacibacter microcysteis</name>
    <dbReference type="NCBI Taxonomy" id="2793269"/>
    <lineage>
        <taxon>Bacteria</taxon>
        <taxon>Pseudomonadati</taxon>
        <taxon>Bacteroidota</taxon>
        <taxon>Chitinophagia</taxon>
        <taxon>Chitinophagales</taxon>
        <taxon>Chitinophagaceae</taxon>
        <taxon>Panacibacter</taxon>
    </lineage>
</organism>
<dbReference type="AlphaFoldDB" id="A0A931H0J1"/>
<dbReference type="Gene3D" id="1.25.40.10">
    <property type="entry name" value="Tetratricopeptide repeat domain"/>
    <property type="match status" value="3"/>
</dbReference>
<evidence type="ECO:0000313" key="4">
    <source>
        <dbReference type="EMBL" id="MBG9378732.1"/>
    </source>
</evidence>
<dbReference type="Pfam" id="PF17128">
    <property type="entry name" value="DUF5107"/>
    <property type="match status" value="1"/>
</dbReference>
<dbReference type="PROSITE" id="PS50005">
    <property type="entry name" value="TPR"/>
    <property type="match status" value="1"/>
</dbReference>
<evidence type="ECO:0000256" key="1">
    <source>
        <dbReference type="PROSITE-ProRule" id="PRU00339"/>
    </source>
</evidence>
<feature type="signal peptide" evidence="2">
    <location>
        <begin position="1"/>
        <end position="19"/>
    </location>
</feature>
<evidence type="ECO:0000313" key="5">
    <source>
        <dbReference type="Proteomes" id="UP000628448"/>
    </source>
</evidence>
<reference evidence="4" key="1">
    <citation type="submission" date="2020-11" db="EMBL/GenBank/DDBJ databases">
        <title>Bacterial whole genome sequence for Panacibacter sp. DH6.</title>
        <authorList>
            <person name="Le V."/>
            <person name="Ko S."/>
            <person name="Ahn C.-Y."/>
            <person name="Oh H.-M."/>
        </authorList>
    </citation>
    <scope>NUCLEOTIDE SEQUENCE</scope>
    <source>
        <strain evidence="4">DH6</strain>
    </source>
</reference>
<dbReference type="SUPFAM" id="SSF48452">
    <property type="entry name" value="TPR-like"/>
    <property type="match status" value="1"/>
</dbReference>
<feature type="repeat" description="TPR" evidence="1">
    <location>
        <begin position="597"/>
        <end position="630"/>
    </location>
</feature>